<dbReference type="GO" id="GO:0005634">
    <property type="term" value="C:nucleus"/>
    <property type="evidence" value="ECO:0007669"/>
    <property type="project" value="TreeGrafter"/>
</dbReference>
<comment type="catalytic activity">
    <reaction evidence="10">
        <text>L-seryl-[protein] + ATP = O-phospho-L-seryl-[protein] + ADP + H(+)</text>
        <dbReference type="Rhea" id="RHEA:17989"/>
        <dbReference type="Rhea" id="RHEA-COMP:9863"/>
        <dbReference type="Rhea" id="RHEA-COMP:11604"/>
        <dbReference type="ChEBI" id="CHEBI:15378"/>
        <dbReference type="ChEBI" id="CHEBI:29999"/>
        <dbReference type="ChEBI" id="CHEBI:30616"/>
        <dbReference type="ChEBI" id="CHEBI:83421"/>
        <dbReference type="ChEBI" id="CHEBI:456216"/>
        <dbReference type="EC" id="2.7.11.1"/>
    </reaction>
</comment>
<dbReference type="AlphaFoldDB" id="A0A8H6SX85"/>
<sequence>MSSVGRQSSASTISTRTSAGVNVPGLRMVDAAEGALGIEWIDGLSVRKLLPGGTPEEDDEDTPDINSALEEYGISVDTLMGMIGRELAKLHLADVIHGDLTTSNMMLRHPHSYSSYDSTFPTQLASNFVLIDFGLSYHSALVEDKAVDLYVLERAFASTHPESEPLFASVLKAYEQGMGKEWMAVSKRPAKGTETQHGGLILHALELSFDSTLDKVKDNQIVHRSTIERRSIYRSIRNEDARYADSIVGSPDYMAPEVLRGKPYNLSVDYWSLGCILFEFLAGFPPFSGSTADETWTNLKNWQTVLRRPEYDKPEDLIFNLTDVAWDAVTCLIAHSSSRLTSLEQIRVHPFFDGVQWDDLRGVEAPFVPALDSEIDTGYYDDFTSLEDMAKYAEVKEKQRNVDAVKEKDDTFGRGVWVGFTFGKNGPGLNSRGVVGLGVVVVETMGHLRRYFDTITHRNSLSLTCRNTMFLYFCNAHKTIFELKGDRRERSGTPSLRRTTQTVAYVRTHTSIRLQYLNFISWKSLQQGCPISTGTTGRITRVPSEQWWINHQPFLLSIGYQLRRRYYADWIPSWQLPGATVSKVHSEDSVHGLNSLVLDAIRIADGTKVVLKRVDTRDEELSVVQYLNSPNVRHHAHNRTALLLDTIPIPDDDNTILIVMPFLRVFNSPIFRHLQEVIEALRQFLQGLVFMHSHFIAHRYGFSKLGRSTLLIYFESDVCRTNLMMDASKVVPGGSHFDDPSTQESNLSLRFRWRDRCSVAPIAYYFIDFGLSRYFPGGVETAFNFGRYGQDRTVPEFKWEVPHNPFKVDIYQLGNTFLKVLTRFPENREHLLPLLRTMTANDPNARPTALEALTELEALSEHIPEPELVKSMEYERDYDSPDTEEEDLYHEITSDDDHDLATRLGGQLLLT</sequence>
<dbReference type="SUPFAM" id="SSF56112">
    <property type="entry name" value="Protein kinase-like (PK-like)"/>
    <property type="match status" value="3"/>
</dbReference>
<dbReference type="GO" id="GO:0004674">
    <property type="term" value="F:protein serine/threonine kinase activity"/>
    <property type="evidence" value="ECO:0007669"/>
    <property type="project" value="UniProtKB-KW"/>
</dbReference>
<keyword evidence="14" id="KW-1185">Reference proteome</keyword>
<keyword evidence="5" id="KW-0819">tRNA processing</keyword>
<name>A0A8H6SX85_9AGAR</name>
<evidence type="ECO:0000256" key="5">
    <source>
        <dbReference type="ARBA" id="ARBA00022694"/>
    </source>
</evidence>
<evidence type="ECO:0000256" key="3">
    <source>
        <dbReference type="ARBA" id="ARBA00022527"/>
    </source>
</evidence>
<dbReference type="GO" id="GO:0070525">
    <property type="term" value="P:tRNA threonylcarbamoyladenosine metabolic process"/>
    <property type="evidence" value="ECO:0007669"/>
    <property type="project" value="TreeGrafter"/>
</dbReference>
<evidence type="ECO:0000256" key="6">
    <source>
        <dbReference type="ARBA" id="ARBA00022741"/>
    </source>
</evidence>
<gene>
    <name evidence="13" type="ORF">MIND_00425300</name>
</gene>
<dbReference type="GeneID" id="59343584"/>
<dbReference type="SMART" id="SM00133">
    <property type="entry name" value="S_TK_X"/>
    <property type="match status" value="1"/>
</dbReference>
<dbReference type="PROSITE" id="PS50011">
    <property type="entry name" value="PROTEIN_KINASE_DOM"/>
    <property type="match status" value="2"/>
</dbReference>
<protein>
    <recommendedName>
        <fullName evidence="2">non-specific serine/threonine protein kinase</fullName>
        <ecNumber evidence="2">2.7.11.1</ecNumber>
    </recommendedName>
</protein>
<dbReference type="InterPro" id="IPR008266">
    <property type="entry name" value="Tyr_kinase_AS"/>
</dbReference>
<evidence type="ECO:0000256" key="2">
    <source>
        <dbReference type="ARBA" id="ARBA00012513"/>
    </source>
</evidence>
<dbReference type="GO" id="GO:0008033">
    <property type="term" value="P:tRNA processing"/>
    <property type="evidence" value="ECO:0007669"/>
    <property type="project" value="UniProtKB-KW"/>
</dbReference>
<evidence type="ECO:0000256" key="10">
    <source>
        <dbReference type="ARBA" id="ARBA00048679"/>
    </source>
</evidence>
<evidence type="ECO:0000259" key="12">
    <source>
        <dbReference type="PROSITE" id="PS51285"/>
    </source>
</evidence>
<dbReference type="GO" id="GO:0005524">
    <property type="term" value="F:ATP binding"/>
    <property type="evidence" value="ECO:0007669"/>
    <property type="project" value="UniProtKB-KW"/>
</dbReference>
<dbReference type="GO" id="GO:0000408">
    <property type="term" value="C:EKC/KEOPS complex"/>
    <property type="evidence" value="ECO:0007669"/>
    <property type="project" value="TreeGrafter"/>
</dbReference>
<dbReference type="PROSITE" id="PS51285">
    <property type="entry name" value="AGC_KINASE_CTER"/>
    <property type="match status" value="1"/>
</dbReference>
<dbReference type="RefSeq" id="XP_037221360.1">
    <property type="nucleotide sequence ID" value="XM_037361068.1"/>
</dbReference>
<keyword evidence="6" id="KW-0547">Nucleotide-binding</keyword>
<accession>A0A8H6SX85</accession>
<evidence type="ECO:0000256" key="8">
    <source>
        <dbReference type="ARBA" id="ARBA00022840"/>
    </source>
</evidence>
<dbReference type="PANTHER" id="PTHR12209:SF0">
    <property type="entry name" value="EKC_KEOPS COMPLEX SUBUNIT TP53RK"/>
    <property type="match status" value="1"/>
</dbReference>
<comment type="caution">
    <text evidence="13">The sequence shown here is derived from an EMBL/GenBank/DDBJ whole genome shotgun (WGS) entry which is preliminary data.</text>
</comment>
<evidence type="ECO:0000313" key="13">
    <source>
        <dbReference type="EMBL" id="KAF7306341.1"/>
    </source>
</evidence>
<dbReference type="InterPro" id="IPR000719">
    <property type="entry name" value="Prot_kinase_dom"/>
</dbReference>
<dbReference type="PROSITE" id="PS00109">
    <property type="entry name" value="PROTEIN_KINASE_TYR"/>
    <property type="match status" value="1"/>
</dbReference>
<dbReference type="Gene3D" id="3.30.200.20">
    <property type="entry name" value="Phosphorylase Kinase, domain 1"/>
    <property type="match status" value="1"/>
</dbReference>
<feature type="domain" description="Protein kinase" evidence="11">
    <location>
        <begin position="525"/>
        <end position="911"/>
    </location>
</feature>
<evidence type="ECO:0000259" key="11">
    <source>
        <dbReference type="PROSITE" id="PS50011"/>
    </source>
</evidence>
<keyword evidence="7" id="KW-0418">Kinase</keyword>
<keyword evidence="8" id="KW-0067">ATP-binding</keyword>
<proteinExistence type="inferred from homology"/>
<evidence type="ECO:0000256" key="9">
    <source>
        <dbReference type="ARBA" id="ARBA00047899"/>
    </source>
</evidence>
<dbReference type="FunFam" id="1.10.510.10:FF:000319">
    <property type="entry name" value="Non-specific serine/threonine protein kinase"/>
    <property type="match status" value="1"/>
</dbReference>
<dbReference type="Proteomes" id="UP000636479">
    <property type="component" value="Unassembled WGS sequence"/>
</dbReference>
<dbReference type="PANTHER" id="PTHR12209">
    <property type="entry name" value="NON-SPECIFIC SERINE/THREONINE PROTEIN KINASE"/>
    <property type="match status" value="1"/>
</dbReference>
<evidence type="ECO:0000256" key="4">
    <source>
        <dbReference type="ARBA" id="ARBA00022679"/>
    </source>
</evidence>
<comment type="catalytic activity">
    <reaction evidence="9">
        <text>L-threonyl-[protein] + ATP = O-phospho-L-threonyl-[protein] + ADP + H(+)</text>
        <dbReference type="Rhea" id="RHEA:46608"/>
        <dbReference type="Rhea" id="RHEA-COMP:11060"/>
        <dbReference type="Rhea" id="RHEA-COMP:11605"/>
        <dbReference type="ChEBI" id="CHEBI:15378"/>
        <dbReference type="ChEBI" id="CHEBI:30013"/>
        <dbReference type="ChEBI" id="CHEBI:30616"/>
        <dbReference type="ChEBI" id="CHEBI:61977"/>
        <dbReference type="ChEBI" id="CHEBI:456216"/>
        <dbReference type="EC" id="2.7.11.1"/>
    </reaction>
</comment>
<dbReference type="EC" id="2.7.11.1" evidence="2"/>
<reference evidence="13" key="1">
    <citation type="submission" date="2020-05" db="EMBL/GenBank/DDBJ databases">
        <title>Mycena genomes resolve the evolution of fungal bioluminescence.</title>
        <authorList>
            <person name="Tsai I.J."/>
        </authorList>
    </citation>
    <scope>NUCLEOTIDE SEQUENCE</scope>
    <source>
        <strain evidence="13">171206Taipei</strain>
    </source>
</reference>
<dbReference type="OrthoDB" id="5987198at2759"/>
<dbReference type="InterPro" id="IPR000961">
    <property type="entry name" value="AGC-kinase_C"/>
</dbReference>
<keyword evidence="4" id="KW-0808">Transferase</keyword>
<dbReference type="GO" id="GO:0005829">
    <property type="term" value="C:cytosol"/>
    <property type="evidence" value="ECO:0007669"/>
    <property type="project" value="TreeGrafter"/>
</dbReference>
<dbReference type="Pfam" id="PF00069">
    <property type="entry name" value="Pkinase"/>
    <property type="match status" value="1"/>
</dbReference>
<keyword evidence="3" id="KW-0723">Serine/threonine-protein kinase</keyword>
<dbReference type="SMART" id="SM00220">
    <property type="entry name" value="S_TKc"/>
    <property type="match status" value="1"/>
</dbReference>
<evidence type="ECO:0000256" key="1">
    <source>
        <dbReference type="ARBA" id="ARBA00010630"/>
    </source>
</evidence>
<evidence type="ECO:0000313" key="14">
    <source>
        <dbReference type="Proteomes" id="UP000636479"/>
    </source>
</evidence>
<organism evidence="13 14">
    <name type="scientific">Mycena indigotica</name>
    <dbReference type="NCBI Taxonomy" id="2126181"/>
    <lineage>
        <taxon>Eukaryota</taxon>
        <taxon>Fungi</taxon>
        <taxon>Dikarya</taxon>
        <taxon>Basidiomycota</taxon>
        <taxon>Agaricomycotina</taxon>
        <taxon>Agaricomycetes</taxon>
        <taxon>Agaricomycetidae</taxon>
        <taxon>Agaricales</taxon>
        <taxon>Marasmiineae</taxon>
        <taxon>Mycenaceae</taxon>
        <taxon>Mycena</taxon>
    </lineage>
</organism>
<dbReference type="InterPro" id="IPR011009">
    <property type="entry name" value="Kinase-like_dom_sf"/>
</dbReference>
<feature type="domain" description="AGC-kinase C-terminal" evidence="12">
    <location>
        <begin position="353"/>
        <end position="432"/>
    </location>
</feature>
<evidence type="ECO:0000256" key="7">
    <source>
        <dbReference type="ARBA" id="ARBA00022777"/>
    </source>
</evidence>
<dbReference type="Gene3D" id="1.10.510.10">
    <property type="entry name" value="Transferase(Phosphotransferase) domain 1"/>
    <property type="match status" value="3"/>
</dbReference>
<dbReference type="EMBL" id="JACAZF010000004">
    <property type="protein sequence ID" value="KAF7306341.1"/>
    <property type="molecule type" value="Genomic_DNA"/>
</dbReference>
<feature type="domain" description="Protein kinase" evidence="11">
    <location>
        <begin position="1"/>
        <end position="352"/>
    </location>
</feature>
<comment type="similarity">
    <text evidence="1">Belongs to the protein kinase superfamily. BUD32 family.</text>
</comment>